<dbReference type="Gene3D" id="3.40.50.12580">
    <property type="match status" value="1"/>
</dbReference>
<sequence length="476" mass="57576">MLDKILKFEEKNDILNFKFSSGDLLWPFIRYTILYGYMKNYYGLQLESMSNVHKKMNIKELLKYIYITFSNNPYKVKKNYEILFFGVNSANHLRNDGLYFNRLHDYYTNIFPEKTFFIEKSHNLQYFRPRYFKNIAYSDYLTMNIILKSKILKKADNHDKKLANEFILFLKSNFQEFNYEFYNNIYNLIIAHSVQIPLYKKYYRKLFKKLKPKIIFVNTASYGNMYGHIVKIAKEMKIKTAEFQHGVITSGHVAYNYNDTILKNEEYKKYLPEYLLTYGDFWNDNMKTPVKKITIGNPHFWYNFERLNNEKKERSKKIILIVSQGTVTNINVKIAKELSKKIDKNYRIIFRLHPGEIPFEERYKELYNYNNIEINKEGDIYNLIHDSDYIISIYSTTIFEAVSLNKTVFIYKHPLSELHIPKNIGIWFNTVDELYEMIKNNMKSEKEYNIEYFWNKNWKENYINFLKNEIGIEVKK</sequence>
<reference evidence="1 2" key="1">
    <citation type="submission" date="2021-02" db="EMBL/GenBank/DDBJ databases">
        <title>Characterization of Marinitoga sp. nov. str. BP5-C20A.</title>
        <authorList>
            <person name="Erauso G."/>
            <person name="Postec A."/>
        </authorList>
    </citation>
    <scope>NUCLEOTIDE SEQUENCE [LARGE SCALE GENOMIC DNA]</scope>
    <source>
        <strain evidence="1 2">BP5-C20A</strain>
    </source>
</reference>
<proteinExistence type="predicted"/>
<dbReference type="EMBL" id="CP069362">
    <property type="protein sequence ID" value="WGS66029.1"/>
    <property type="molecule type" value="Genomic_DNA"/>
</dbReference>
<dbReference type="Proteomes" id="UP001232493">
    <property type="component" value="Chromosome"/>
</dbReference>
<gene>
    <name evidence="1" type="ORF">JRV97_05630</name>
</gene>
<keyword evidence="2" id="KW-1185">Reference proteome</keyword>
<evidence type="ECO:0008006" key="3">
    <source>
        <dbReference type="Google" id="ProtNLM"/>
    </source>
</evidence>
<protein>
    <recommendedName>
        <fullName evidence="3">Capsule polysaccharide biosynthesis protein</fullName>
    </recommendedName>
</protein>
<evidence type="ECO:0000313" key="1">
    <source>
        <dbReference type="EMBL" id="WGS66029.1"/>
    </source>
</evidence>
<name>A0ABY8PTQ9_9BACT</name>
<dbReference type="SUPFAM" id="SSF53756">
    <property type="entry name" value="UDP-Glycosyltransferase/glycogen phosphorylase"/>
    <property type="match status" value="1"/>
</dbReference>
<evidence type="ECO:0000313" key="2">
    <source>
        <dbReference type="Proteomes" id="UP001232493"/>
    </source>
</evidence>
<organism evidence="1 2">
    <name type="scientific">Marinitoga aeolica</name>
    <dbReference type="NCBI Taxonomy" id="2809031"/>
    <lineage>
        <taxon>Bacteria</taxon>
        <taxon>Thermotogati</taxon>
        <taxon>Thermotogota</taxon>
        <taxon>Thermotogae</taxon>
        <taxon>Petrotogales</taxon>
        <taxon>Petrotogaceae</taxon>
        <taxon>Marinitoga</taxon>
    </lineage>
</organism>
<dbReference type="InterPro" id="IPR043148">
    <property type="entry name" value="TagF_C"/>
</dbReference>
<dbReference type="RefSeq" id="WP_281000980.1">
    <property type="nucleotide sequence ID" value="NZ_CP069362.1"/>
</dbReference>
<accession>A0ABY8PTQ9</accession>